<dbReference type="HAMAP" id="MF_02114">
    <property type="entry name" value="CofC"/>
    <property type="match status" value="1"/>
</dbReference>
<feature type="binding site" evidence="5">
    <location>
        <position position="145"/>
    </location>
    <ligand>
        <name>phosphoenolpyruvate</name>
        <dbReference type="ChEBI" id="CHEBI:58702"/>
    </ligand>
</feature>
<keyword evidence="4 5" id="KW-0342">GTP-binding</keyword>
<keyword evidence="1 5" id="KW-0808">Transferase</keyword>
<organism evidence="6">
    <name type="scientific">uncultured Solirubrobacteraceae bacterium</name>
    <dbReference type="NCBI Taxonomy" id="1162706"/>
    <lineage>
        <taxon>Bacteria</taxon>
        <taxon>Bacillati</taxon>
        <taxon>Actinomycetota</taxon>
        <taxon>Thermoleophilia</taxon>
        <taxon>Solirubrobacterales</taxon>
        <taxon>Solirubrobacteraceae</taxon>
        <taxon>environmental samples</taxon>
    </lineage>
</organism>
<proteinExistence type="inferred from homology"/>
<dbReference type="SUPFAM" id="SSF53448">
    <property type="entry name" value="Nucleotide-diphospho-sugar transferases"/>
    <property type="match status" value="1"/>
</dbReference>
<comment type="catalytic activity">
    <reaction evidence="5">
        <text>phosphoenolpyruvate + GTP + H(+) = enolpyruvoyl-2-diphospho-5'-guanosine + diphosphate</text>
        <dbReference type="Rhea" id="RHEA:30519"/>
        <dbReference type="ChEBI" id="CHEBI:15378"/>
        <dbReference type="ChEBI" id="CHEBI:33019"/>
        <dbReference type="ChEBI" id="CHEBI:37565"/>
        <dbReference type="ChEBI" id="CHEBI:58702"/>
        <dbReference type="ChEBI" id="CHEBI:143701"/>
        <dbReference type="EC" id="2.7.7.105"/>
    </reaction>
</comment>
<gene>
    <name evidence="5" type="primary">fbiD</name>
    <name evidence="6" type="ORF">AVDCRST_MAG53-775</name>
</gene>
<comment type="function">
    <text evidence="5">Guanylyltransferase that catalyzes the activation of phosphoenolpyruvate (PEP) as enolpyruvoyl-2-diphospho-5'-guanosine, via the condensation of PEP with GTP. It is involved in the biosynthesis of coenzyme F420, a hydride carrier cofactor.</text>
</comment>
<dbReference type="EC" id="2.7.7.105" evidence="5"/>
<protein>
    <recommendedName>
        <fullName evidence="5">Phosphoenolpyruvate guanylyltransferase</fullName>
        <shortName evidence="5">PEP guanylyltransferase</shortName>
        <ecNumber evidence="5">2.7.7.105</ecNumber>
    </recommendedName>
</protein>
<accession>A0A6J4S1H6</accession>
<reference evidence="6" key="1">
    <citation type="submission" date="2020-02" db="EMBL/GenBank/DDBJ databases">
        <authorList>
            <person name="Meier V. D."/>
        </authorList>
    </citation>
    <scope>NUCLEOTIDE SEQUENCE</scope>
    <source>
        <strain evidence="6">AVDCRST_MAG53</strain>
    </source>
</reference>
<sequence>MSAALRTVAVVPVKRFAAAKQRLAEDFSAGTRRALVEAMIIDVLVGLRRSTEVDQVLVVTRDLAVEALAHGYDADTVADPEERSQSDAAVLGVREAVARGARRVLLVPGDTPALDPLQLDALLQRAATGREPTVVVVPDRHGNGTNALVLTPPDAISPTFGDGSRQRHVTAAQAAGARVAVDEVPSLVIDVDTADDLEALRLALGGVHGNAAHTRGMLSRLGRL</sequence>
<feature type="binding site" evidence="5">
    <location>
        <position position="164"/>
    </location>
    <ligand>
        <name>phosphoenolpyruvate</name>
        <dbReference type="ChEBI" id="CHEBI:58702"/>
    </ligand>
</feature>
<comment type="pathway">
    <text evidence="5">Cofactor biosynthesis; coenzyme F420 biosynthesis.</text>
</comment>
<dbReference type="UniPathway" id="UPA00071"/>
<evidence type="ECO:0000313" key="6">
    <source>
        <dbReference type="EMBL" id="CAA9483909.1"/>
    </source>
</evidence>
<dbReference type="PANTHER" id="PTHR40392">
    <property type="entry name" value="2-PHOSPHO-L-LACTATE GUANYLYLTRANSFERASE"/>
    <property type="match status" value="1"/>
</dbReference>
<name>A0A6J4S1H6_9ACTN</name>
<feature type="binding site" evidence="5">
    <location>
        <position position="161"/>
    </location>
    <ligand>
        <name>phosphoenolpyruvate</name>
        <dbReference type="ChEBI" id="CHEBI:58702"/>
    </ligand>
</feature>
<evidence type="ECO:0000256" key="4">
    <source>
        <dbReference type="ARBA" id="ARBA00023134"/>
    </source>
</evidence>
<evidence type="ECO:0000256" key="3">
    <source>
        <dbReference type="ARBA" id="ARBA00022741"/>
    </source>
</evidence>
<dbReference type="AlphaFoldDB" id="A0A6J4S1H6"/>
<dbReference type="EMBL" id="CADCVR010000028">
    <property type="protein sequence ID" value="CAA9483909.1"/>
    <property type="molecule type" value="Genomic_DNA"/>
</dbReference>
<dbReference type="InterPro" id="IPR029044">
    <property type="entry name" value="Nucleotide-diphossugar_trans"/>
</dbReference>
<dbReference type="GO" id="GO:0005525">
    <property type="term" value="F:GTP binding"/>
    <property type="evidence" value="ECO:0007669"/>
    <property type="project" value="UniProtKB-KW"/>
</dbReference>
<dbReference type="GO" id="GO:0043814">
    <property type="term" value="F:phospholactate guanylyltransferase activity"/>
    <property type="evidence" value="ECO:0007669"/>
    <property type="project" value="InterPro"/>
</dbReference>
<dbReference type="InterPro" id="IPR002835">
    <property type="entry name" value="CofC"/>
</dbReference>
<evidence type="ECO:0000256" key="5">
    <source>
        <dbReference type="HAMAP-Rule" id="MF_02114"/>
    </source>
</evidence>
<comment type="similarity">
    <text evidence="5">Belongs to the CofC family.</text>
</comment>
<evidence type="ECO:0000256" key="1">
    <source>
        <dbReference type="ARBA" id="ARBA00022679"/>
    </source>
</evidence>
<keyword evidence="2 5" id="KW-0548">Nucleotidyltransferase</keyword>
<dbReference type="Pfam" id="PF01983">
    <property type="entry name" value="CofC"/>
    <property type="match status" value="1"/>
</dbReference>
<dbReference type="GO" id="GO:0052645">
    <property type="term" value="P:F420-0 metabolic process"/>
    <property type="evidence" value="ECO:0007669"/>
    <property type="project" value="UniProtKB-UniRule"/>
</dbReference>
<dbReference type="NCBIfam" id="TIGR03552">
    <property type="entry name" value="F420_cofC"/>
    <property type="match status" value="1"/>
</dbReference>
<evidence type="ECO:0000256" key="2">
    <source>
        <dbReference type="ARBA" id="ARBA00022695"/>
    </source>
</evidence>
<dbReference type="PANTHER" id="PTHR40392:SF1">
    <property type="entry name" value="2-PHOSPHO-L-LACTATE GUANYLYLTRANSFERASE"/>
    <property type="match status" value="1"/>
</dbReference>
<keyword evidence="3 5" id="KW-0547">Nucleotide-binding</keyword>
<dbReference type="Gene3D" id="3.90.550.10">
    <property type="entry name" value="Spore Coat Polysaccharide Biosynthesis Protein SpsA, Chain A"/>
    <property type="match status" value="1"/>
</dbReference>